<keyword evidence="2" id="KW-1185">Reference proteome</keyword>
<gene>
    <name evidence="1" type="ORF">HaLaN_26869</name>
</gene>
<evidence type="ECO:0000313" key="1">
    <source>
        <dbReference type="EMBL" id="GFH28389.1"/>
    </source>
</evidence>
<comment type="caution">
    <text evidence="1">The sequence shown here is derived from an EMBL/GenBank/DDBJ whole genome shotgun (WGS) entry which is preliminary data.</text>
</comment>
<dbReference type="Proteomes" id="UP000485058">
    <property type="component" value="Unassembled WGS sequence"/>
</dbReference>
<accession>A0A6A0A721</accession>
<protein>
    <submittedName>
        <fullName evidence="1">Uncharacterized protein</fullName>
    </submittedName>
</protein>
<evidence type="ECO:0000313" key="2">
    <source>
        <dbReference type="Proteomes" id="UP000485058"/>
    </source>
</evidence>
<proteinExistence type="predicted"/>
<name>A0A6A0A721_HAELA</name>
<organism evidence="1 2">
    <name type="scientific">Haematococcus lacustris</name>
    <name type="common">Green alga</name>
    <name type="synonym">Haematococcus pluvialis</name>
    <dbReference type="NCBI Taxonomy" id="44745"/>
    <lineage>
        <taxon>Eukaryota</taxon>
        <taxon>Viridiplantae</taxon>
        <taxon>Chlorophyta</taxon>
        <taxon>core chlorophytes</taxon>
        <taxon>Chlorophyceae</taxon>
        <taxon>CS clade</taxon>
        <taxon>Chlamydomonadales</taxon>
        <taxon>Haematococcaceae</taxon>
        <taxon>Haematococcus</taxon>
    </lineage>
</organism>
<dbReference type="EMBL" id="BLLF01003855">
    <property type="protein sequence ID" value="GFH28389.1"/>
    <property type="molecule type" value="Genomic_DNA"/>
</dbReference>
<dbReference type="AlphaFoldDB" id="A0A6A0A721"/>
<reference evidence="1 2" key="1">
    <citation type="submission" date="2020-02" db="EMBL/GenBank/DDBJ databases">
        <title>Draft genome sequence of Haematococcus lacustris strain NIES-144.</title>
        <authorList>
            <person name="Morimoto D."/>
            <person name="Nakagawa S."/>
            <person name="Yoshida T."/>
            <person name="Sawayama S."/>
        </authorList>
    </citation>
    <scope>NUCLEOTIDE SEQUENCE [LARGE SCALE GENOMIC DNA]</scope>
    <source>
        <strain evidence="1 2">NIES-144</strain>
    </source>
</reference>
<sequence>MARAIDVALVAFFYENGAAATMTATTVASNLIGHLP</sequence>